<comment type="caution">
    <text evidence="1">The sequence shown here is derived from an EMBL/GenBank/DDBJ whole genome shotgun (WGS) entry which is preliminary data.</text>
</comment>
<dbReference type="Pfam" id="PF00300">
    <property type="entry name" value="His_Phos_1"/>
    <property type="match status" value="1"/>
</dbReference>
<dbReference type="PANTHER" id="PTHR47623:SF1">
    <property type="entry name" value="OS09G0287300 PROTEIN"/>
    <property type="match status" value="1"/>
</dbReference>
<sequence>MKKLILIRHAKSSWKYDGLVDKDRPLNKRGIQDAPMMALRTAGALEKSGIWLSSPATRAIRTAEIFGQYCNRSLSTLKLNEQLYEATYQHLITEIRQIKDKWNSAVIFGHNPGLNDLIFAVTGEDLENLPTCGIAFIDLEIDHWRQLDNDTGALTRLEYPKKRV</sequence>
<dbReference type="SMART" id="SM00855">
    <property type="entry name" value="PGAM"/>
    <property type="match status" value="1"/>
</dbReference>
<dbReference type="EMBL" id="BAABBN010000015">
    <property type="protein sequence ID" value="GAA3939491.1"/>
    <property type="molecule type" value="Genomic_DNA"/>
</dbReference>
<organism evidence="1 2">
    <name type="scientific">Litoribacillus peritrichatus</name>
    <dbReference type="NCBI Taxonomy" id="718191"/>
    <lineage>
        <taxon>Bacteria</taxon>
        <taxon>Pseudomonadati</taxon>
        <taxon>Pseudomonadota</taxon>
        <taxon>Gammaproteobacteria</taxon>
        <taxon>Oceanospirillales</taxon>
        <taxon>Oceanospirillaceae</taxon>
        <taxon>Litoribacillus</taxon>
    </lineage>
</organism>
<keyword evidence="2" id="KW-1185">Reference proteome</keyword>
<dbReference type="CDD" id="cd07067">
    <property type="entry name" value="HP_PGM_like"/>
    <property type="match status" value="1"/>
</dbReference>
<name>A0ABP7N7V9_9GAMM</name>
<dbReference type="InterPro" id="IPR029033">
    <property type="entry name" value="His_PPase_superfam"/>
</dbReference>
<dbReference type="RefSeq" id="WP_344800354.1">
    <property type="nucleotide sequence ID" value="NZ_BAABBN010000015.1"/>
</dbReference>
<reference evidence="2" key="1">
    <citation type="journal article" date="2019" name="Int. J. Syst. Evol. Microbiol.">
        <title>The Global Catalogue of Microorganisms (GCM) 10K type strain sequencing project: providing services to taxonomists for standard genome sequencing and annotation.</title>
        <authorList>
            <consortium name="The Broad Institute Genomics Platform"/>
            <consortium name="The Broad Institute Genome Sequencing Center for Infectious Disease"/>
            <person name="Wu L."/>
            <person name="Ma J."/>
        </authorList>
    </citation>
    <scope>NUCLEOTIDE SEQUENCE [LARGE SCALE GENOMIC DNA]</scope>
    <source>
        <strain evidence="2">JCM 17551</strain>
    </source>
</reference>
<gene>
    <name evidence="1" type="primary">sixA_2</name>
    <name evidence="1" type="ORF">GCM10022277_39370</name>
</gene>
<accession>A0ABP7N7V9</accession>
<dbReference type="Proteomes" id="UP001501565">
    <property type="component" value="Unassembled WGS sequence"/>
</dbReference>
<proteinExistence type="predicted"/>
<dbReference type="Gene3D" id="3.40.50.1240">
    <property type="entry name" value="Phosphoglycerate mutase-like"/>
    <property type="match status" value="1"/>
</dbReference>
<dbReference type="PANTHER" id="PTHR47623">
    <property type="entry name" value="OS09G0287300 PROTEIN"/>
    <property type="match status" value="1"/>
</dbReference>
<dbReference type="SUPFAM" id="SSF53254">
    <property type="entry name" value="Phosphoglycerate mutase-like"/>
    <property type="match status" value="1"/>
</dbReference>
<evidence type="ECO:0000313" key="2">
    <source>
        <dbReference type="Proteomes" id="UP001501565"/>
    </source>
</evidence>
<protein>
    <submittedName>
        <fullName evidence="1">Phosphohistidine phosphatase SixA</fullName>
    </submittedName>
</protein>
<evidence type="ECO:0000313" key="1">
    <source>
        <dbReference type="EMBL" id="GAA3939491.1"/>
    </source>
</evidence>
<dbReference type="InterPro" id="IPR013078">
    <property type="entry name" value="His_Pase_superF_clade-1"/>
</dbReference>